<dbReference type="Pfam" id="PF12802">
    <property type="entry name" value="MarR_2"/>
    <property type="match status" value="1"/>
</dbReference>
<name>A0ABP6QNK0_9ACTN</name>
<evidence type="ECO:0000256" key="2">
    <source>
        <dbReference type="ARBA" id="ARBA00023125"/>
    </source>
</evidence>
<dbReference type="SUPFAM" id="SSF46785">
    <property type="entry name" value="Winged helix' DNA-binding domain"/>
    <property type="match status" value="1"/>
</dbReference>
<organism evidence="5 6">
    <name type="scientific">Actinocorallia longicatena</name>
    <dbReference type="NCBI Taxonomy" id="111803"/>
    <lineage>
        <taxon>Bacteria</taxon>
        <taxon>Bacillati</taxon>
        <taxon>Actinomycetota</taxon>
        <taxon>Actinomycetes</taxon>
        <taxon>Streptosporangiales</taxon>
        <taxon>Thermomonosporaceae</taxon>
        <taxon>Actinocorallia</taxon>
    </lineage>
</organism>
<evidence type="ECO:0000313" key="6">
    <source>
        <dbReference type="Proteomes" id="UP001501237"/>
    </source>
</evidence>
<reference evidence="6" key="1">
    <citation type="journal article" date="2019" name="Int. J. Syst. Evol. Microbiol.">
        <title>The Global Catalogue of Microorganisms (GCM) 10K type strain sequencing project: providing services to taxonomists for standard genome sequencing and annotation.</title>
        <authorList>
            <consortium name="The Broad Institute Genomics Platform"/>
            <consortium name="The Broad Institute Genome Sequencing Center for Infectious Disease"/>
            <person name="Wu L."/>
            <person name="Ma J."/>
        </authorList>
    </citation>
    <scope>NUCLEOTIDE SEQUENCE [LARGE SCALE GENOMIC DNA]</scope>
    <source>
        <strain evidence="6">JCM 9377</strain>
    </source>
</reference>
<dbReference type="Gene3D" id="1.10.287.160">
    <property type="entry name" value="HR1 repeat"/>
    <property type="match status" value="1"/>
</dbReference>
<dbReference type="InterPro" id="IPR036390">
    <property type="entry name" value="WH_DNA-bd_sf"/>
</dbReference>
<feature type="domain" description="HTH marR-type" evidence="4">
    <location>
        <begin position="22"/>
        <end position="80"/>
    </location>
</feature>
<dbReference type="PANTHER" id="PTHR38465">
    <property type="entry name" value="HTH-TYPE TRANSCRIPTIONAL REGULATOR MJ1563-RELATED"/>
    <property type="match status" value="1"/>
</dbReference>
<dbReference type="Gene3D" id="1.10.10.10">
    <property type="entry name" value="Winged helix-like DNA-binding domain superfamily/Winged helix DNA-binding domain"/>
    <property type="match status" value="1"/>
</dbReference>
<comment type="caution">
    <text evidence="5">The sequence shown here is derived from an EMBL/GenBank/DDBJ whole genome shotgun (WGS) entry which is preliminary data.</text>
</comment>
<evidence type="ECO:0000259" key="4">
    <source>
        <dbReference type="Pfam" id="PF12802"/>
    </source>
</evidence>
<dbReference type="PANTHER" id="PTHR38465:SF2">
    <property type="entry name" value="HTH-TYPE TRANSCRIPTIONAL REGULATOR MMPR5"/>
    <property type="match status" value="1"/>
</dbReference>
<dbReference type="RefSeq" id="WP_344837097.1">
    <property type="nucleotide sequence ID" value="NZ_BAAAUV010000029.1"/>
</dbReference>
<dbReference type="InterPro" id="IPR036388">
    <property type="entry name" value="WH-like_DNA-bd_sf"/>
</dbReference>
<keyword evidence="1" id="KW-0805">Transcription regulation</keyword>
<keyword evidence="3" id="KW-0804">Transcription</keyword>
<evidence type="ECO:0000313" key="5">
    <source>
        <dbReference type="EMBL" id="GAA3235795.1"/>
    </source>
</evidence>
<dbReference type="InterPro" id="IPR052362">
    <property type="entry name" value="HTH-GbsR_regulator"/>
</dbReference>
<dbReference type="Proteomes" id="UP001501237">
    <property type="component" value="Unassembled WGS sequence"/>
</dbReference>
<evidence type="ECO:0000256" key="3">
    <source>
        <dbReference type="ARBA" id="ARBA00023163"/>
    </source>
</evidence>
<evidence type="ECO:0000256" key="1">
    <source>
        <dbReference type="ARBA" id="ARBA00023015"/>
    </source>
</evidence>
<dbReference type="InterPro" id="IPR000835">
    <property type="entry name" value="HTH_MarR-typ"/>
</dbReference>
<keyword evidence="2" id="KW-0238">DNA-binding</keyword>
<gene>
    <name evidence="5" type="ORF">GCM10010468_69730</name>
</gene>
<protein>
    <submittedName>
        <fullName evidence="5">MarR family transcriptional regulator</fullName>
    </submittedName>
</protein>
<proteinExistence type="predicted"/>
<accession>A0ABP6QNK0</accession>
<keyword evidence="6" id="KW-1185">Reference proteome</keyword>
<dbReference type="EMBL" id="BAAAUV010000029">
    <property type="protein sequence ID" value="GAA3235795.1"/>
    <property type="molecule type" value="Genomic_DNA"/>
</dbReference>
<sequence>MRDEEGVRRLVEHMAMTWADLGFPKMPARVLMAMMTADSESLTAAELAERLEVSPAAISGAVRYLLQIGMLRRHPAPGSRQHAYALPEDAWYEASIMKGTAYRAIVKVTEEGMPALAPGTPSAERFAEMRDFFVFMQGEMTDLLERWHASRGAR</sequence>